<reference evidence="1 2" key="1">
    <citation type="journal article" date="2015" name="Nature">
        <title>rRNA introns, odd ribosomes, and small enigmatic genomes across a large radiation of phyla.</title>
        <authorList>
            <person name="Brown C.T."/>
            <person name="Hug L.A."/>
            <person name="Thomas B.C."/>
            <person name="Sharon I."/>
            <person name="Castelle C.J."/>
            <person name="Singh A."/>
            <person name="Wilkins M.J."/>
            <person name="Williams K.H."/>
            <person name="Banfield J.F."/>
        </authorList>
    </citation>
    <scope>NUCLEOTIDE SEQUENCE [LARGE SCALE GENOMIC DNA]</scope>
</reference>
<name>A0A0G1KM76_9BACT</name>
<evidence type="ECO:0000313" key="1">
    <source>
        <dbReference type="EMBL" id="KKT49064.1"/>
    </source>
</evidence>
<proteinExistence type="predicted"/>
<comment type="caution">
    <text evidence="1">The sequence shown here is derived from an EMBL/GenBank/DDBJ whole genome shotgun (WGS) entry which is preliminary data.</text>
</comment>
<organism evidence="1 2">
    <name type="scientific">Candidatus Collierbacteria bacterium GW2011_GWC2_44_18</name>
    <dbReference type="NCBI Taxonomy" id="1618392"/>
    <lineage>
        <taxon>Bacteria</taxon>
        <taxon>Candidatus Collieribacteriota</taxon>
    </lineage>
</organism>
<dbReference type="AlphaFoldDB" id="A0A0G1KM76"/>
<sequence>MGKENESADGLGKVMISISEWVPKGNFSLCIKEGETLINLYSGSFSELGGSYFANGEARIFVQSGLDVYYVFNPSDIKDQETRKKILSENINLDNLGSIN</sequence>
<accession>A0A0G1KM76</accession>
<gene>
    <name evidence="1" type="ORF">UW41_C0012G0002</name>
</gene>
<protein>
    <submittedName>
        <fullName evidence="1">Uncharacterized protein</fullName>
    </submittedName>
</protein>
<evidence type="ECO:0000313" key="2">
    <source>
        <dbReference type="Proteomes" id="UP000034172"/>
    </source>
</evidence>
<dbReference type="EMBL" id="LCIE01000012">
    <property type="protein sequence ID" value="KKT49064.1"/>
    <property type="molecule type" value="Genomic_DNA"/>
</dbReference>
<dbReference type="Proteomes" id="UP000034172">
    <property type="component" value="Unassembled WGS sequence"/>
</dbReference>